<evidence type="ECO:0000259" key="1">
    <source>
        <dbReference type="Pfam" id="PF13400"/>
    </source>
</evidence>
<gene>
    <name evidence="2" type="ORF">ACFPPC_31015</name>
</gene>
<dbReference type="RefSeq" id="WP_377013993.1">
    <property type="nucleotide sequence ID" value="NZ_JBHSLV010000078.1"/>
</dbReference>
<dbReference type="Proteomes" id="UP001596104">
    <property type="component" value="Unassembled WGS sequence"/>
</dbReference>
<organism evidence="2 3">
    <name type="scientific">Bosea vestrisii</name>
    <dbReference type="NCBI Taxonomy" id="151416"/>
    <lineage>
        <taxon>Bacteria</taxon>
        <taxon>Pseudomonadati</taxon>
        <taxon>Pseudomonadota</taxon>
        <taxon>Alphaproteobacteria</taxon>
        <taxon>Hyphomicrobiales</taxon>
        <taxon>Boseaceae</taxon>
        <taxon>Bosea</taxon>
    </lineage>
</organism>
<feature type="domain" description="Putative Flp pilus-assembly TadG-like N-terminal" evidence="1">
    <location>
        <begin position="63"/>
        <end position="107"/>
    </location>
</feature>
<dbReference type="InterPro" id="IPR028087">
    <property type="entry name" value="Tad_N"/>
</dbReference>
<proteinExistence type="predicted"/>
<evidence type="ECO:0000313" key="2">
    <source>
        <dbReference type="EMBL" id="MFC5397089.1"/>
    </source>
</evidence>
<reference evidence="3" key="1">
    <citation type="journal article" date="2019" name="Int. J. Syst. Evol. Microbiol.">
        <title>The Global Catalogue of Microorganisms (GCM) 10K type strain sequencing project: providing services to taxonomists for standard genome sequencing and annotation.</title>
        <authorList>
            <consortium name="The Broad Institute Genomics Platform"/>
            <consortium name="The Broad Institute Genome Sequencing Center for Infectious Disease"/>
            <person name="Wu L."/>
            <person name="Ma J."/>
        </authorList>
    </citation>
    <scope>NUCLEOTIDE SEQUENCE [LARGE SCALE GENOMIC DNA]</scope>
    <source>
        <strain evidence="3">CGMCC 1.16326</strain>
    </source>
</reference>
<protein>
    <submittedName>
        <fullName evidence="2">TadE/TadG family type IV pilus assembly protein</fullName>
    </submittedName>
</protein>
<name>A0ABW0HMD4_9HYPH</name>
<sequence length="415" mass="44630">MEGSAVRPVSAAIPAIFTGSGKVFSIARRLASGQSSCCLPVAFARPSMSGLFRCFLKDARGVSALMFGLATPMLMLAVGGGIDYSQAVSRRQRIASAVELACQHAAQEVGYQKRQTGANPNQDYTSTVNQITTTKINDAAINGISGTAASSTIANDVITIRANASSANAFGGILGYASIAVGVERNCNVVLASTQAGKVLFSESFENNHNVASNSWTVLKNWNGWTTQSGQGGIEINGIPELAANTIRFGNFFAELDSDCLGAKNCKPNSSMWREFTNLTAGDYELSYWYISRIRNPAYAGQTLCAYNKTDLAVKADSATKWNELALATWQSQTNRIEVFFQQKKSGAYSTPSKDVDKATDQVDVCVHTDKWTERKIQLKVTTAGTYRIFFQAAGKEDTTGGLLDYIRFCSGSCP</sequence>
<dbReference type="Pfam" id="PF13400">
    <property type="entry name" value="Tad"/>
    <property type="match status" value="1"/>
</dbReference>
<keyword evidence="3" id="KW-1185">Reference proteome</keyword>
<evidence type="ECO:0000313" key="3">
    <source>
        <dbReference type="Proteomes" id="UP001596104"/>
    </source>
</evidence>
<accession>A0ABW0HMD4</accession>
<comment type="caution">
    <text evidence="2">The sequence shown here is derived from an EMBL/GenBank/DDBJ whole genome shotgun (WGS) entry which is preliminary data.</text>
</comment>
<dbReference type="EMBL" id="JBHSLV010000078">
    <property type="protein sequence ID" value="MFC5397089.1"/>
    <property type="molecule type" value="Genomic_DNA"/>
</dbReference>